<keyword evidence="5" id="KW-0411">Iron-sulfur</keyword>
<dbReference type="SMART" id="SM00729">
    <property type="entry name" value="Elp3"/>
    <property type="match status" value="1"/>
</dbReference>
<evidence type="ECO:0000256" key="1">
    <source>
        <dbReference type="ARBA" id="ARBA00001966"/>
    </source>
</evidence>
<dbReference type="InterPro" id="IPR051198">
    <property type="entry name" value="BchE-like"/>
</dbReference>
<dbReference type="SFLD" id="SFLDG01123">
    <property type="entry name" value="methyltransferase_(Class_B)"/>
    <property type="match status" value="1"/>
</dbReference>
<evidence type="ECO:0000256" key="5">
    <source>
        <dbReference type="ARBA" id="ARBA00023014"/>
    </source>
</evidence>
<dbReference type="PANTHER" id="PTHR43409:SF16">
    <property type="entry name" value="SLR0320 PROTEIN"/>
    <property type="match status" value="1"/>
</dbReference>
<reference evidence="8 9" key="1">
    <citation type="submission" date="2020-08" db="EMBL/GenBank/DDBJ databases">
        <title>Genome public.</title>
        <authorList>
            <person name="Liu C."/>
            <person name="Sun Q."/>
        </authorList>
    </citation>
    <scope>NUCLEOTIDE SEQUENCE [LARGE SCALE GENOMIC DNA]</scope>
    <source>
        <strain evidence="8 9">3_YM_SP_D4_24.mj</strain>
    </source>
</reference>
<evidence type="ECO:0000256" key="4">
    <source>
        <dbReference type="ARBA" id="ARBA00023004"/>
    </source>
</evidence>
<dbReference type="PROSITE" id="PS51332">
    <property type="entry name" value="B12_BINDING"/>
    <property type="match status" value="1"/>
</dbReference>
<dbReference type="Pfam" id="PF02310">
    <property type="entry name" value="B12-binding"/>
    <property type="match status" value="1"/>
</dbReference>
<dbReference type="InterPro" id="IPR006158">
    <property type="entry name" value="Cobalamin-bd"/>
</dbReference>
<dbReference type="Gene3D" id="3.80.30.20">
    <property type="entry name" value="tm_1862 like domain"/>
    <property type="match status" value="1"/>
</dbReference>
<dbReference type="PROSITE" id="PS51918">
    <property type="entry name" value="RADICAL_SAM"/>
    <property type="match status" value="1"/>
</dbReference>
<evidence type="ECO:0000256" key="2">
    <source>
        <dbReference type="ARBA" id="ARBA00022691"/>
    </source>
</evidence>
<comment type="cofactor">
    <cofactor evidence="1">
        <name>[4Fe-4S] cluster</name>
        <dbReference type="ChEBI" id="CHEBI:49883"/>
    </cofactor>
</comment>
<evidence type="ECO:0000259" key="6">
    <source>
        <dbReference type="PROSITE" id="PS51332"/>
    </source>
</evidence>
<dbReference type="Gene3D" id="3.40.50.280">
    <property type="entry name" value="Cobalamin-binding domain"/>
    <property type="match status" value="1"/>
</dbReference>
<dbReference type="PANTHER" id="PTHR43409">
    <property type="entry name" value="ANAEROBIC MAGNESIUM-PROTOPORPHYRIN IX MONOMETHYL ESTER CYCLASE-RELATED"/>
    <property type="match status" value="1"/>
</dbReference>
<organism evidence="8 9">
    <name type="scientific">Blautia stercoris</name>
    <dbReference type="NCBI Taxonomy" id="871664"/>
    <lineage>
        <taxon>Bacteria</taxon>
        <taxon>Bacillati</taxon>
        <taxon>Bacillota</taxon>
        <taxon>Clostridia</taxon>
        <taxon>Lachnospirales</taxon>
        <taxon>Lachnospiraceae</taxon>
        <taxon>Blautia</taxon>
    </lineage>
</organism>
<dbReference type="SUPFAM" id="SSF52242">
    <property type="entry name" value="Cobalamin (vitamin B12)-binding domain"/>
    <property type="match status" value="1"/>
</dbReference>
<gene>
    <name evidence="8" type="ORF">H8712_07980</name>
</gene>
<keyword evidence="9" id="KW-1185">Reference proteome</keyword>
<keyword evidence="2" id="KW-0949">S-adenosyl-L-methionine</keyword>
<dbReference type="InterPro" id="IPR058240">
    <property type="entry name" value="rSAM_sf"/>
</dbReference>
<dbReference type="InterPro" id="IPR036724">
    <property type="entry name" value="Cobalamin-bd_sf"/>
</dbReference>
<evidence type="ECO:0000256" key="3">
    <source>
        <dbReference type="ARBA" id="ARBA00022723"/>
    </source>
</evidence>
<dbReference type="InterPro" id="IPR034466">
    <property type="entry name" value="Methyltransferase_Class_B"/>
</dbReference>
<name>A0ABR7PAW8_9FIRM</name>
<dbReference type="InterPro" id="IPR025288">
    <property type="entry name" value="DUF4080"/>
</dbReference>
<sequence length="576" mass="67361">MKTVLVAINAKYIHSNLAVYSLRSYARTFGYEPELLEFTINQQKDQILKGIYEAKPDLLCFSCYIWNLSYAEEIIEDIKKILPKVTIWAGGPEVSYDAPKFLKRHPEVDGIMCAEGEKTLTELISYYEIGKSQGKSLDGINGIVYQENKTIHQTPLRDIMNMDDLVFPYEDLKDFEHKIIYYESSRGCPFSCSYCLSSIDKKLRFRSFSLVEKELEFFLAHKVPQVKFVDRTFNCKKSHAMAIWTYIKEHDNGITNFHFEVAADLLTEDEIALIQTMRPGLIQLEIGVQSTNEKTLAEIHRKTDFEEITRKVKAVQKGENVHQHLDLIAGLPYENYESFGHSFNDVYALKPEQLQLGFLKVLKGSYMAEAAEGYGCVHKAKPPYEVLGTRWLSYEEILKLKGVEEMVEVYYNSGQFQKTIRAMEHLFETAFSMYEELADFYEKNGYNEVSHTRIRRYEILQEFLQEKEANLEYFKQLMIFDLYARENMKTRPQWANDLSAYKMQILDFYKKEEENPKLLTDYQSYQARQTIKMTHIEVFTYDVINENEEKGAYPVLFDYKKRSPLTNDAKAVFVQL</sequence>
<dbReference type="InterPro" id="IPR023404">
    <property type="entry name" value="rSAM_horseshoe"/>
</dbReference>
<dbReference type="Pfam" id="PF04055">
    <property type="entry name" value="Radical_SAM"/>
    <property type="match status" value="1"/>
</dbReference>
<dbReference type="Proteomes" id="UP000661649">
    <property type="component" value="Unassembled WGS sequence"/>
</dbReference>
<evidence type="ECO:0000313" key="9">
    <source>
        <dbReference type="Proteomes" id="UP000661649"/>
    </source>
</evidence>
<dbReference type="SFLD" id="SFLDG01082">
    <property type="entry name" value="B12-binding_domain_containing"/>
    <property type="match status" value="1"/>
</dbReference>
<dbReference type="InterPro" id="IPR006638">
    <property type="entry name" value="Elp3/MiaA/NifB-like_rSAM"/>
</dbReference>
<dbReference type="InterPro" id="IPR007197">
    <property type="entry name" value="rSAM"/>
</dbReference>
<feature type="domain" description="Radical SAM core" evidence="7">
    <location>
        <begin position="174"/>
        <end position="404"/>
    </location>
</feature>
<keyword evidence="3" id="KW-0479">Metal-binding</keyword>
<protein>
    <submittedName>
        <fullName evidence="8">B12-binding domain-containing radical SAM protein</fullName>
    </submittedName>
</protein>
<dbReference type="RefSeq" id="WP_117456814.1">
    <property type="nucleotide sequence ID" value="NZ_JACRTP010000003.1"/>
</dbReference>
<dbReference type="SUPFAM" id="SSF102114">
    <property type="entry name" value="Radical SAM enzymes"/>
    <property type="match status" value="1"/>
</dbReference>
<dbReference type="Pfam" id="PF13311">
    <property type="entry name" value="DUF4080"/>
    <property type="match status" value="1"/>
</dbReference>
<dbReference type="CDD" id="cd01335">
    <property type="entry name" value="Radical_SAM"/>
    <property type="match status" value="1"/>
</dbReference>
<dbReference type="SFLD" id="SFLDS00029">
    <property type="entry name" value="Radical_SAM"/>
    <property type="match status" value="1"/>
</dbReference>
<comment type="caution">
    <text evidence="8">The sequence shown here is derived from an EMBL/GenBank/DDBJ whole genome shotgun (WGS) entry which is preliminary data.</text>
</comment>
<evidence type="ECO:0000313" key="8">
    <source>
        <dbReference type="EMBL" id="MBC8628552.1"/>
    </source>
</evidence>
<accession>A0ABR7PAW8</accession>
<keyword evidence="4" id="KW-0408">Iron</keyword>
<proteinExistence type="predicted"/>
<evidence type="ECO:0000259" key="7">
    <source>
        <dbReference type="PROSITE" id="PS51918"/>
    </source>
</evidence>
<dbReference type="EMBL" id="JACRTP010000003">
    <property type="protein sequence ID" value="MBC8628552.1"/>
    <property type="molecule type" value="Genomic_DNA"/>
</dbReference>
<feature type="domain" description="B12-binding" evidence="6">
    <location>
        <begin position="1"/>
        <end position="134"/>
    </location>
</feature>
<dbReference type="CDD" id="cd02068">
    <property type="entry name" value="radical_SAM_B12_BD"/>
    <property type="match status" value="1"/>
</dbReference>